<evidence type="ECO:0000313" key="3">
    <source>
        <dbReference type="Proteomes" id="UP001175271"/>
    </source>
</evidence>
<feature type="region of interest" description="Disordered" evidence="1">
    <location>
        <begin position="1"/>
        <end position="45"/>
    </location>
</feature>
<evidence type="ECO:0000313" key="2">
    <source>
        <dbReference type="EMBL" id="KAK0394158.1"/>
    </source>
</evidence>
<organism evidence="2 3">
    <name type="scientific">Steinernema hermaphroditum</name>
    <dbReference type="NCBI Taxonomy" id="289476"/>
    <lineage>
        <taxon>Eukaryota</taxon>
        <taxon>Metazoa</taxon>
        <taxon>Ecdysozoa</taxon>
        <taxon>Nematoda</taxon>
        <taxon>Chromadorea</taxon>
        <taxon>Rhabditida</taxon>
        <taxon>Tylenchina</taxon>
        <taxon>Panagrolaimomorpha</taxon>
        <taxon>Strongyloidoidea</taxon>
        <taxon>Steinernematidae</taxon>
        <taxon>Steinernema</taxon>
    </lineage>
</organism>
<evidence type="ECO:0000256" key="1">
    <source>
        <dbReference type="SAM" id="MobiDB-lite"/>
    </source>
</evidence>
<protein>
    <submittedName>
        <fullName evidence="2">Uncharacterized protein</fullName>
    </submittedName>
</protein>
<feature type="compositionally biased region" description="Basic and acidic residues" evidence="1">
    <location>
        <begin position="1"/>
        <end position="38"/>
    </location>
</feature>
<accession>A0AA39LEC4</accession>
<keyword evidence="3" id="KW-1185">Reference proteome</keyword>
<sequence length="73" mass="8162">MSYADRPDGEVHSRAVQKKTREKEHGSLSDQVEAKKNFENIGGPPLYTTQSALSITMRRLSAHLSPRRNIIGV</sequence>
<proteinExistence type="predicted"/>
<gene>
    <name evidence="2" type="ORF">QR680_000597</name>
</gene>
<comment type="caution">
    <text evidence="2">The sequence shown here is derived from an EMBL/GenBank/DDBJ whole genome shotgun (WGS) entry which is preliminary data.</text>
</comment>
<reference evidence="2" key="1">
    <citation type="submission" date="2023-06" db="EMBL/GenBank/DDBJ databases">
        <title>Genomic analysis of the entomopathogenic nematode Steinernema hermaphroditum.</title>
        <authorList>
            <person name="Schwarz E.M."/>
            <person name="Heppert J.K."/>
            <person name="Baniya A."/>
            <person name="Schwartz H.T."/>
            <person name="Tan C.-H."/>
            <person name="Antoshechkin I."/>
            <person name="Sternberg P.W."/>
            <person name="Goodrich-Blair H."/>
            <person name="Dillman A.R."/>
        </authorList>
    </citation>
    <scope>NUCLEOTIDE SEQUENCE</scope>
    <source>
        <strain evidence="2">PS9179</strain>
        <tissue evidence="2">Whole animal</tissue>
    </source>
</reference>
<dbReference type="EMBL" id="JAUCMV010000005">
    <property type="protein sequence ID" value="KAK0394158.1"/>
    <property type="molecule type" value="Genomic_DNA"/>
</dbReference>
<dbReference type="AlphaFoldDB" id="A0AA39LEC4"/>
<name>A0AA39LEC4_9BILA</name>
<dbReference type="Proteomes" id="UP001175271">
    <property type="component" value="Unassembled WGS sequence"/>
</dbReference>